<evidence type="ECO:0000313" key="6">
    <source>
        <dbReference type="EnsemblProtists" id="EOD42186"/>
    </source>
</evidence>
<dbReference type="Gene3D" id="2.40.30.10">
    <property type="entry name" value="Translation factors"/>
    <property type="match status" value="1"/>
</dbReference>
<reference evidence="6" key="2">
    <citation type="submission" date="2024-10" db="UniProtKB">
        <authorList>
            <consortium name="EnsemblProtists"/>
        </authorList>
    </citation>
    <scope>IDENTIFICATION</scope>
</reference>
<dbReference type="SUPFAM" id="SSF50465">
    <property type="entry name" value="EF-Tu/eEF-1alpha/eIF2-gamma C-terminal domain"/>
    <property type="match status" value="1"/>
</dbReference>
<dbReference type="RefSeq" id="XP_005794615.1">
    <property type="nucleotide sequence ID" value="XM_005794558.1"/>
</dbReference>
<dbReference type="CDD" id="cd04165">
    <property type="entry name" value="GTPBP1_like"/>
    <property type="match status" value="1"/>
</dbReference>
<dbReference type="CDD" id="cd03694">
    <property type="entry name" value="GTPBP_II"/>
    <property type="match status" value="1"/>
</dbReference>
<dbReference type="FunFam" id="3.40.50.300:FF:000091">
    <property type="entry name" value="Probable GTP-binding protein 1"/>
    <property type="match status" value="1"/>
</dbReference>
<dbReference type="InterPro" id="IPR000795">
    <property type="entry name" value="T_Tr_GTP-bd_dom"/>
</dbReference>
<dbReference type="HOGENOM" id="CLU_012821_1_1_1"/>
<evidence type="ECO:0000259" key="5">
    <source>
        <dbReference type="PROSITE" id="PS51722"/>
    </source>
</evidence>
<feature type="region of interest" description="Disordered" evidence="4">
    <location>
        <begin position="1"/>
        <end position="90"/>
    </location>
</feature>
<dbReference type="Gene3D" id="3.40.50.300">
    <property type="entry name" value="P-loop containing nucleotide triphosphate hydrolases"/>
    <property type="match status" value="1"/>
</dbReference>
<proteinExistence type="inferred from homology"/>
<dbReference type="GO" id="GO:0003924">
    <property type="term" value="F:GTPase activity"/>
    <property type="evidence" value="ECO:0007669"/>
    <property type="project" value="InterPro"/>
</dbReference>
<evidence type="ECO:0000256" key="3">
    <source>
        <dbReference type="ARBA" id="ARBA00023134"/>
    </source>
</evidence>
<dbReference type="InterPro" id="IPR009000">
    <property type="entry name" value="Transl_B-barrel_sf"/>
</dbReference>
<dbReference type="InterPro" id="IPR050055">
    <property type="entry name" value="EF-Tu_GTPase"/>
</dbReference>
<feature type="domain" description="Tr-type G" evidence="5">
    <location>
        <begin position="196"/>
        <end position="433"/>
    </location>
</feature>
<name>A0A0D3L2F1_EMIH1</name>
<dbReference type="InterPro" id="IPR035531">
    <property type="entry name" value="GTPBP1-like"/>
</dbReference>
<dbReference type="GO" id="GO:0005525">
    <property type="term" value="F:GTP binding"/>
    <property type="evidence" value="ECO:0007669"/>
    <property type="project" value="UniProtKB-KW"/>
</dbReference>
<dbReference type="PANTHER" id="PTHR43721">
    <property type="entry name" value="ELONGATION FACTOR TU-RELATED"/>
    <property type="match status" value="1"/>
</dbReference>
<organism evidence="6 7">
    <name type="scientific">Emiliania huxleyi (strain CCMP1516)</name>
    <dbReference type="NCBI Taxonomy" id="280463"/>
    <lineage>
        <taxon>Eukaryota</taxon>
        <taxon>Haptista</taxon>
        <taxon>Haptophyta</taxon>
        <taxon>Prymnesiophyceae</taxon>
        <taxon>Isochrysidales</taxon>
        <taxon>Noelaerhabdaceae</taxon>
        <taxon>Emiliania</taxon>
    </lineage>
</organism>
<sequence>MPDDLKSDQEPRIPEPRLHRDSETKSTTPRSSRSSFGEEEGDACDGDAGAGEEGIQGREGEIASTGATEDGHGVSSGGSPDGSGTGAAGAAVSVGTGAAVSQNLVALFSQTLSLDGEGEPWENRVRESADNDGESLVTFGPATEEELEDILGRLKQVAQTVGCDCVVVHTSEAVDRGEVKLTRYAMVRKLPSQGHHLDLRVAVVGNVDAGKSTLVGVLTGPVNFLDDGRGLARSRVLRHKHEAETGRTSSIAEDQHMRLSARGDCLATERHAKPSDSSAAQTAKVVSFIDLAGHERYLRTTVYGLTAHEPDYVMVVVGANHGITRMTKEHVGMAIALNVPLFVVVTKVDLCPEPVMKETMKQLARMLKLPGAKKQPYVIRSEDELMIAVRSFGRSAVAPIFTISSVDGTNVPLLRQFFNLMPSRRAWAAQSQQPPEFLIDQFFNVPGVGLVVAGTLLSGVVSLNHVLAMGPNNVGKFNTVTVKSIHHMRTAVPALLPGQTGAFVVRSRTKEHVKNFGVRKGMVLLEGTEEPRATRTFACDVLVLHSQTTMRVNYQPILYARNVRQCVRIAAMDKEVLRTGVRARVTFEFMYRPEFLQQGTKVLFTEGKTKAIGTIRELLG</sequence>
<accession>A0A0D3L2F1</accession>
<evidence type="ECO:0000256" key="4">
    <source>
        <dbReference type="SAM" id="MobiDB-lite"/>
    </source>
</evidence>
<dbReference type="PaxDb" id="2903-EOD42186"/>
<dbReference type="KEGG" id="ehx:EMIHUDRAFT_631964"/>
<dbReference type="InterPro" id="IPR027417">
    <property type="entry name" value="P-loop_NTPase"/>
</dbReference>
<dbReference type="InterPro" id="IPR009001">
    <property type="entry name" value="Transl_elong_EF1A/Init_IF2_C"/>
</dbReference>
<evidence type="ECO:0000256" key="1">
    <source>
        <dbReference type="ARBA" id="ARBA00007249"/>
    </source>
</evidence>
<dbReference type="EnsemblProtists" id="EOD42186">
    <property type="protein sequence ID" value="EOD42186"/>
    <property type="gene ID" value="EMIHUDRAFT_631964"/>
</dbReference>
<dbReference type="CDD" id="cd03708">
    <property type="entry name" value="GTPBP_III"/>
    <property type="match status" value="1"/>
</dbReference>
<keyword evidence="7" id="KW-1185">Reference proteome</keyword>
<feature type="compositionally biased region" description="Low complexity" evidence="4">
    <location>
        <begin position="25"/>
        <end position="35"/>
    </location>
</feature>
<dbReference type="PROSITE" id="PS51722">
    <property type="entry name" value="G_TR_2"/>
    <property type="match status" value="1"/>
</dbReference>
<dbReference type="GO" id="GO:0003746">
    <property type="term" value="F:translation elongation factor activity"/>
    <property type="evidence" value="ECO:0007669"/>
    <property type="project" value="TreeGrafter"/>
</dbReference>
<keyword evidence="3" id="KW-0342">GTP-binding</keyword>
<protein>
    <recommendedName>
        <fullName evidence="5">Tr-type G domain-containing protein</fullName>
    </recommendedName>
</protein>
<comment type="similarity">
    <text evidence="1">Belongs to the TRAFAC class translation factor GTPase superfamily. Classic translation factor GTPase family. EF-Tu/EF-1A subfamily.</text>
</comment>
<dbReference type="SUPFAM" id="SSF52540">
    <property type="entry name" value="P-loop containing nucleoside triphosphate hydrolases"/>
    <property type="match status" value="1"/>
</dbReference>
<dbReference type="Pfam" id="PF00009">
    <property type="entry name" value="GTP_EFTU"/>
    <property type="match status" value="1"/>
</dbReference>
<dbReference type="eggNOG" id="KOG0463">
    <property type="taxonomic scope" value="Eukaryota"/>
</dbReference>
<evidence type="ECO:0000256" key="2">
    <source>
        <dbReference type="ARBA" id="ARBA00022741"/>
    </source>
</evidence>
<evidence type="ECO:0000313" key="7">
    <source>
        <dbReference type="Proteomes" id="UP000013827"/>
    </source>
</evidence>
<dbReference type="STRING" id="2903.R1G284"/>
<keyword evidence="2" id="KW-0547">Nucleotide-binding</keyword>
<feature type="compositionally biased region" description="Gly residues" evidence="4">
    <location>
        <begin position="74"/>
        <end position="87"/>
    </location>
</feature>
<dbReference type="SUPFAM" id="SSF50447">
    <property type="entry name" value="Translation proteins"/>
    <property type="match status" value="1"/>
</dbReference>
<dbReference type="GeneID" id="17287033"/>
<feature type="compositionally biased region" description="Basic and acidic residues" evidence="4">
    <location>
        <begin position="1"/>
        <end position="24"/>
    </location>
</feature>
<dbReference type="Proteomes" id="UP000013827">
    <property type="component" value="Unassembled WGS sequence"/>
</dbReference>
<dbReference type="PANTHER" id="PTHR43721:SF9">
    <property type="entry name" value="GTP-BINDING PROTEIN 1"/>
    <property type="match status" value="1"/>
</dbReference>
<dbReference type="AlphaFoldDB" id="A0A0D3L2F1"/>
<reference evidence="7" key="1">
    <citation type="journal article" date="2013" name="Nature">
        <title>Pan genome of the phytoplankton Emiliania underpins its global distribution.</title>
        <authorList>
            <person name="Read B.A."/>
            <person name="Kegel J."/>
            <person name="Klute M.J."/>
            <person name="Kuo A."/>
            <person name="Lefebvre S.C."/>
            <person name="Maumus F."/>
            <person name="Mayer C."/>
            <person name="Miller J."/>
            <person name="Monier A."/>
            <person name="Salamov A."/>
            <person name="Young J."/>
            <person name="Aguilar M."/>
            <person name="Claverie J.M."/>
            <person name="Frickenhaus S."/>
            <person name="Gonzalez K."/>
            <person name="Herman E.K."/>
            <person name="Lin Y.C."/>
            <person name="Napier J."/>
            <person name="Ogata H."/>
            <person name="Sarno A.F."/>
            <person name="Shmutz J."/>
            <person name="Schroeder D."/>
            <person name="de Vargas C."/>
            <person name="Verret F."/>
            <person name="von Dassow P."/>
            <person name="Valentin K."/>
            <person name="Van de Peer Y."/>
            <person name="Wheeler G."/>
            <person name="Dacks J.B."/>
            <person name="Delwiche C.F."/>
            <person name="Dyhrman S.T."/>
            <person name="Glockner G."/>
            <person name="John U."/>
            <person name="Richards T."/>
            <person name="Worden A.Z."/>
            <person name="Zhang X."/>
            <person name="Grigoriev I.V."/>
            <person name="Allen A.E."/>
            <person name="Bidle K."/>
            <person name="Borodovsky M."/>
            <person name="Bowler C."/>
            <person name="Brownlee C."/>
            <person name="Cock J.M."/>
            <person name="Elias M."/>
            <person name="Gladyshev V.N."/>
            <person name="Groth M."/>
            <person name="Guda C."/>
            <person name="Hadaegh A."/>
            <person name="Iglesias-Rodriguez M.D."/>
            <person name="Jenkins J."/>
            <person name="Jones B.M."/>
            <person name="Lawson T."/>
            <person name="Leese F."/>
            <person name="Lindquist E."/>
            <person name="Lobanov A."/>
            <person name="Lomsadze A."/>
            <person name="Malik S.B."/>
            <person name="Marsh M.E."/>
            <person name="Mackinder L."/>
            <person name="Mock T."/>
            <person name="Mueller-Roeber B."/>
            <person name="Pagarete A."/>
            <person name="Parker M."/>
            <person name="Probert I."/>
            <person name="Quesneville H."/>
            <person name="Raines C."/>
            <person name="Rensing S.A."/>
            <person name="Riano-Pachon D.M."/>
            <person name="Richier S."/>
            <person name="Rokitta S."/>
            <person name="Shiraiwa Y."/>
            <person name="Soanes D.M."/>
            <person name="van der Giezen M."/>
            <person name="Wahlund T.M."/>
            <person name="Williams B."/>
            <person name="Wilson W."/>
            <person name="Wolfe G."/>
            <person name="Wurch L.L."/>
        </authorList>
    </citation>
    <scope>NUCLEOTIDE SEQUENCE</scope>
</reference>